<comment type="cofactor">
    <cofactor evidence="1 14 15">
        <name>Zn(2+)</name>
        <dbReference type="ChEBI" id="CHEBI:29105"/>
    </cofactor>
</comment>
<feature type="active site" description="Proton donor" evidence="12">
    <location>
        <position position="60"/>
    </location>
</feature>
<evidence type="ECO:0000256" key="8">
    <source>
        <dbReference type="ARBA" id="ARBA00022833"/>
    </source>
</evidence>
<dbReference type="RefSeq" id="WP_126774167.1">
    <property type="nucleotide sequence ID" value="NZ_JANQBU010000004.1"/>
</dbReference>
<evidence type="ECO:0000256" key="13">
    <source>
        <dbReference type="PIRSR" id="PIRSR606262-2"/>
    </source>
</evidence>
<evidence type="ECO:0000259" key="16">
    <source>
        <dbReference type="PROSITE" id="PS51747"/>
    </source>
</evidence>
<comment type="caution">
    <text evidence="17">The sequence shown here is derived from an EMBL/GenBank/DDBJ whole genome shotgun (WGS) entry which is preliminary data.</text>
</comment>
<dbReference type="Pfam" id="PF00383">
    <property type="entry name" value="dCMP_cyt_deam_1"/>
    <property type="match status" value="1"/>
</dbReference>
<dbReference type="OrthoDB" id="9795347at2"/>
<comment type="function">
    <text evidence="2 15">This enzyme scavenges exogenous and endogenous cytidine and 2'-deoxycytidine for UMP synthesis.</text>
</comment>
<keyword evidence="8 14" id="KW-0862">Zinc</keyword>
<evidence type="ECO:0000256" key="1">
    <source>
        <dbReference type="ARBA" id="ARBA00001947"/>
    </source>
</evidence>
<evidence type="ECO:0000256" key="6">
    <source>
        <dbReference type="ARBA" id="ARBA00022723"/>
    </source>
</evidence>
<evidence type="ECO:0000256" key="14">
    <source>
        <dbReference type="PIRSR" id="PIRSR606262-3"/>
    </source>
</evidence>
<dbReference type="InterPro" id="IPR016192">
    <property type="entry name" value="APOBEC/CMP_deaminase_Zn-bd"/>
</dbReference>
<keyword evidence="7 15" id="KW-0378">Hydrolase</keyword>
<comment type="catalytic activity">
    <reaction evidence="11 15">
        <text>cytidine + H2O + H(+) = uridine + NH4(+)</text>
        <dbReference type="Rhea" id="RHEA:16069"/>
        <dbReference type="ChEBI" id="CHEBI:15377"/>
        <dbReference type="ChEBI" id="CHEBI:15378"/>
        <dbReference type="ChEBI" id="CHEBI:16704"/>
        <dbReference type="ChEBI" id="CHEBI:17562"/>
        <dbReference type="ChEBI" id="CHEBI:28938"/>
        <dbReference type="EC" id="3.5.4.5"/>
    </reaction>
</comment>
<evidence type="ECO:0000256" key="9">
    <source>
        <dbReference type="ARBA" id="ARBA00032005"/>
    </source>
</evidence>
<reference evidence="18" key="1">
    <citation type="journal article" date="2018" name="Front. Microbiol.">
        <title>Genome-Based Analysis Reveals the Taxonomy and Diversity of the Family Idiomarinaceae.</title>
        <authorList>
            <person name="Liu Y."/>
            <person name="Lai Q."/>
            <person name="Shao Z."/>
        </authorList>
    </citation>
    <scope>NUCLEOTIDE SEQUENCE [LARGE SCALE GENOMIC DNA]</scope>
    <source>
        <strain evidence="18">PO-M2</strain>
    </source>
</reference>
<organism evidence="17 18">
    <name type="scientific">Pseudidiomarina homiensis</name>
    <dbReference type="NCBI Taxonomy" id="364198"/>
    <lineage>
        <taxon>Bacteria</taxon>
        <taxon>Pseudomonadati</taxon>
        <taxon>Pseudomonadota</taxon>
        <taxon>Gammaproteobacteria</taxon>
        <taxon>Alteromonadales</taxon>
        <taxon>Idiomarinaceae</taxon>
        <taxon>Pseudidiomarina</taxon>
    </lineage>
</organism>
<sequence>MNNELHQLEFLRQHAKQASEKAYVPYSQFPVGAALLMKSGEVISGCNVENVSYGLSNCAERTAVFSAVAQGYDARDISAVVVYTPGDKAYAPCGACRQVLAEFLATGTPIVSTSERQMRQWAIEDLLPDAFEFDVNAYRKPL</sequence>
<keyword evidence="6 14" id="KW-0479">Metal-binding</keyword>
<feature type="binding site" evidence="14">
    <location>
        <position position="58"/>
    </location>
    <ligand>
        <name>Zn(2+)</name>
        <dbReference type="ChEBI" id="CHEBI:29105"/>
        <note>catalytic</note>
    </ligand>
</feature>
<dbReference type="PROSITE" id="PS51747">
    <property type="entry name" value="CYT_DCMP_DEAMINASES_2"/>
    <property type="match status" value="1"/>
</dbReference>
<comment type="catalytic activity">
    <reaction evidence="10 15">
        <text>2'-deoxycytidine + H2O + H(+) = 2'-deoxyuridine + NH4(+)</text>
        <dbReference type="Rhea" id="RHEA:13433"/>
        <dbReference type="ChEBI" id="CHEBI:15377"/>
        <dbReference type="ChEBI" id="CHEBI:15378"/>
        <dbReference type="ChEBI" id="CHEBI:15698"/>
        <dbReference type="ChEBI" id="CHEBI:16450"/>
        <dbReference type="ChEBI" id="CHEBI:28938"/>
        <dbReference type="EC" id="3.5.4.5"/>
    </reaction>
</comment>
<gene>
    <name evidence="17" type="ORF">CWI70_12300</name>
</gene>
<dbReference type="PROSITE" id="PS00903">
    <property type="entry name" value="CYT_DCMP_DEAMINASES_1"/>
    <property type="match status" value="1"/>
</dbReference>
<evidence type="ECO:0000256" key="2">
    <source>
        <dbReference type="ARBA" id="ARBA00003949"/>
    </source>
</evidence>
<dbReference type="Gene3D" id="3.40.140.10">
    <property type="entry name" value="Cytidine Deaminase, domain 2"/>
    <property type="match status" value="1"/>
</dbReference>
<evidence type="ECO:0000256" key="10">
    <source>
        <dbReference type="ARBA" id="ARBA00049252"/>
    </source>
</evidence>
<protein>
    <recommendedName>
        <fullName evidence="5 15">Cytidine deaminase</fullName>
        <ecNumber evidence="4 15">3.5.4.5</ecNumber>
    </recommendedName>
    <alternativeName>
        <fullName evidence="9 15">Cytidine aminohydrolase</fullName>
    </alternativeName>
</protein>
<evidence type="ECO:0000313" key="17">
    <source>
        <dbReference type="EMBL" id="RUO51798.1"/>
    </source>
</evidence>
<dbReference type="GO" id="GO:0005829">
    <property type="term" value="C:cytosol"/>
    <property type="evidence" value="ECO:0007669"/>
    <property type="project" value="TreeGrafter"/>
</dbReference>
<dbReference type="NCBIfam" id="NF004064">
    <property type="entry name" value="PRK05578.1"/>
    <property type="match status" value="1"/>
</dbReference>
<dbReference type="GO" id="GO:0072527">
    <property type="term" value="P:pyrimidine-containing compound metabolic process"/>
    <property type="evidence" value="ECO:0007669"/>
    <property type="project" value="UniProtKB-ARBA"/>
</dbReference>
<accession>A0A432XSU9</accession>
<feature type="binding site" evidence="14">
    <location>
        <position position="96"/>
    </location>
    <ligand>
        <name>Zn(2+)</name>
        <dbReference type="ChEBI" id="CHEBI:29105"/>
        <note>catalytic</note>
    </ligand>
</feature>
<dbReference type="FunFam" id="3.40.140.10:FF:000008">
    <property type="entry name" value="Cytidine deaminase"/>
    <property type="match status" value="1"/>
</dbReference>
<evidence type="ECO:0000256" key="5">
    <source>
        <dbReference type="ARBA" id="ARBA00018266"/>
    </source>
</evidence>
<evidence type="ECO:0000256" key="15">
    <source>
        <dbReference type="RuleBase" id="RU364006"/>
    </source>
</evidence>
<dbReference type="GO" id="GO:0055086">
    <property type="term" value="P:nucleobase-containing small molecule metabolic process"/>
    <property type="evidence" value="ECO:0007669"/>
    <property type="project" value="UniProtKB-ARBA"/>
</dbReference>
<evidence type="ECO:0000256" key="12">
    <source>
        <dbReference type="PIRSR" id="PIRSR606262-1"/>
    </source>
</evidence>
<keyword evidence="18" id="KW-1185">Reference proteome</keyword>
<evidence type="ECO:0000256" key="11">
    <source>
        <dbReference type="ARBA" id="ARBA00049558"/>
    </source>
</evidence>
<evidence type="ECO:0000256" key="4">
    <source>
        <dbReference type="ARBA" id="ARBA00012783"/>
    </source>
</evidence>
<dbReference type="GO" id="GO:0004126">
    <property type="term" value="F:cytidine deaminase activity"/>
    <property type="evidence" value="ECO:0007669"/>
    <property type="project" value="UniProtKB-UniRule"/>
</dbReference>
<dbReference type="InterPro" id="IPR016193">
    <property type="entry name" value="Cytidine_deaminase-like"/>
</dbReference>
<evidence type="ECO:0000313" key="18">
    <source>
        <dbReference type="Proteomes" id="UP000287649"/>
    </source>
</evidence>
<dbReference type="EMBL" id="PIPX01000004">
    <property type="protein sequence ID" value="RUO51798.1"/>
    <property type="molecule type" value="Genomic_DNA"/>
</dbReference>
<evidence type="ECO:0000256" key="7">
    <source>
        <dbReference type="ARBA" id="ARBA00022801"/>
    </source>
</evidence>
<dbReference type="SUPFAM" id="SSF53927">
    <property type="entry name" value="Cytidine deaminase-like"/>
    <property type="match status" value="1"/>
</dbReference>
<dbReference type="Proteomes" id="UP000287649">
    <property type="component" value="Unassembled WGS sequence"/>
</dbReference>
<name>A0A432XSU9_9GAMM</name>
<dbReference type="PANTHER" id="PTHR11644">
    <property type="entry name" value="CYTIDINE DEAMINASE"/>
    <property type="match status" value="1"/>
</dbReference>
<feature type="binding site" evidence="13">
    <location>
        <begin position="47"/>
        <end position="53"/>
    </location>
    <ligand>
        <name>substrate</name>
    </ligand>
</feature>
<feature type="domain" description="CMP/dCMP-type deaminase" evidence="16">
    <location>
        <begin position="6"/>
        <end position="134"/>
    </location>
</feature>
<dbReference type="PANTHER" id="PTHR11644:SF2">
    <property type="entry name" value="CYTIDINE DEAMINASE"/>
    <property type="match status" value="1"/>
</dbReference>
<dbReference type="GO" id="GO:0042802">
    <property type="term" value="F:identical protein binding"/>
    <property type="evidence" value="ECO:0007669"/>
    <property type="project" value="UniProtKB-ARBA"/>
</dbReference>
<comment type="similarity">
    <text evidence="3 15">Belongs to the cytidine and deoxycytidylate deaminase family.</text>
</comment>
<dbReference type="CDD" id="cd01283">
    <property type="entry name" value="cytidine_deaminase"/>
    <property type="match status" value="1"/>
</dbReference>
<dbReference type="NCBIfam" id="TIGR01354">
    <property type="entry name" value="cyt_deam_tetra"/>
    <property type="match status" value="1"/>
</dbReference>
<feature type="binding site" evidence="14">
    <location>
        <position position="93"/>
    </location>
    <ligand>
        <name>Zn(2+)</name>
        <dbReference type="ChEBI" id="CHEBI:29105"/>
        <note>catalytic</note>
    </ligand>
</feature>
<dbReference type="AlphaFoldDB" id="A0A432XSU9"/>
<dbReference type="GO" id="GO:0008270">
    <property type="term" value="F:zinc ion binding"/>
    <property type="evidence" value="ECO:0007669"/>
    <property type="project" value="UniProtKB-UniRule"/>
</dbReference>
<dbReference type="EC" id="3.5.4.5" evidence="4 15"/>
<proteinExistence type="inferred from homology"/>
<dbReference type="InterPro" id="IPR002125">
    <property type="entry name" value="CMP_dCMP_dom"/>
</dbReference>
<evidence type="ECO:0000256" key="3">
    <source>
        <dbReference type="ARBA" id="ARBA00006576"/>
    </source>
</evidence>
<dbReference type="InterPro" id="IPR006262">
    <property type="entry name" value="Cyt_deam_tetra"/>
</dbReference>
<dbReference type="InterPro" id="IPR050202">
    <property type="entry name" value="Cyt/Deoxycyt_deaminase"/>
</dbReference>